<sequence length="110" mass="12330">MKAGSNNNNSNLHKYGALMLAVWLLALFIHISHIQEEYVETLSQSEAQSELQVDCKLCQKSHDKPQDSVTQTPFSYDVYTYKTPTHAVLTDLSSTHFIPPLRAPPVLTVS</sequence>
<feature type="transmembrane region" description="Helical" evidence="1">
    <location>
        <begin position="12"/>
        <end position="31"/>
    </location>
</feature>
<keyword evidence="1" id="KW-1133">Transmembrane helix</keyword>
<dbReference type="EMBL" id="QUOU01000001">
    <property type="protein sequence ID" value="REL25554.1"/>
    <property type="molecule type" value="Genomic_DNA"/>
</dbReference>
<accession>A0A3E0TLX3</accession>
<keyword evidence="1" id="KW-0472">Membrane</keyword>
<gene>
    <name evidence="2" type="ORF">DXX93_02645</name>
</gene>
<comment type="caution">
    <text evidence="2">The sequence shown here is derived from an EMBL/GenBank/DDBJ whole genome shotgun (WGS) entry which is preliminary data.</text>
</comment>
<keyword evidence="1" id="KW-0812">Transmembrane</keyword>
<reference evidence="2 3" key="1">
    <citation type="submission" date="2018-08" db="EMBL/GenBank/DDBJ databases">
        <title>Thalassotalea euphylliae genome.</title>
        <authorList>
            <person name="Summers S."/>
            <person name="Rice S.A."/>
            <person name="Freckelton M.L."/>
            <person name="Nedved B.T."/>
            <person name="Hadfield M.G."/>
        </authorList>
    </citation>
    <scope>NUCLEOTIDE SEQUENCE [LARGE SCALE GENOMIC DNA]</scope>
    <source>
        <strain evidence="2 3">H1</strain>
    </source>
</reference>
<organism evidence="2 3">
    <name type="scientific">Thalassotalea euphylliae</name>
    <dbReference type="NCBI Taxonomy" id="1655234"/>
    <lineage>
        <taxon>Bacteria</taxon>
        <taxon>Pseudomonadati</taxon>
        <taxon>Pseudomonadota</taxon>
        <taxon>Gammaproteobacteria</taxon>
        <taxon>Alteromonadales</taxon>
        <taxon>Colwelliaceae</taxon>
        <taxon>Thalassotalea</taxon>
    </lineage>
</organism>
<evidence type="ECO:0000313" key="2">
    <source>
        <dbReference type="EMBL" id="REL25554.1"/>
    </source>
</evidence>
<evidence type="ECO:0000256" key="1">
    <source>
        <dbReference type="SAM" id="Phobius"/>
    </source>
</evidence>
<name>A0A3E0TLX3_9GAMM</name>
<dbReference type="AlphaFoldDB" id="A0A3E0TLX3"/>
<dbReference type="Proteomes" id="UP000256478">
    <property type="component" value="Unassembled WGS sequence"/>
</dbReference>
<evidence type="ECO:0000313" key="3">
    <source>
        <dbReference type="Proteomes" id="UP000256478"/>
    </source>
</evidence>
<proteinExistence type="predicted"/>
<protein>
    <submittedName>
        <fullName evidence="2">Uncharacterized protein</fullName>
    </submittedName>
</protein>